<dbReference type="PANTHER" id="PTHR34415">
    <property type="entry name" value="INTEGRASE CATALYTIC DOMAIN-CONTAINING PROTEIN"/>
    <property type="match status" value="1"/>
</dbReference>
<reference evidence="1" key="2">
    <citation type="submission" date="2020-11" db="EMBL/GenBank/DDBJ databases">
        <authorList>
            <person name="McCartney M.A."/>
            <person name="Auch B."/>
            <person name="Kono T."/>
            <person name="Mallez S."/>
            <person name="Becker A."/>
            <person name="Gohl D.M."/>
            <person name="Silverstein K.A.T."/>
            <person name="Koren S."/>
            <person name="Bechman K.B."/>
            <person name="Herman A."/>
            <person name="Abrahante J.E."/>
            <person name="Garbe J."/>
        </authorList>
    </citation>
    <scope>NUCLEOTIDE SEQUENCE</scope>
    <source>
        <strain evidence="1">Duluth1</strain>
        <tissue evidence="1">Whole animal</tissue>
    </source>
</reference>
<dbReference type="PANTHER" id="PTHR34415:SF1">
    <property type="entry name" value="INTEGRASE CATALYTIC DOMAIN-CONTAINING PROTEIN"/>
    <property type="match status" value="1"/>
</dbReference>
<gene>
    <name evidence="1" type="ORF">DPMN_149910</name>
</gene>
<dbReference type="EMBL" id="JAIWYP010000007">
    <property type="protein sequence ID" value="KAH3796342.1"/>
    <property type="molecule type" value="Genomic_DNA"/>
</dbReference>
<proteinExistence type="predicted"/>
<sequence length="130" mass="14783">MYASENAVTLPGRLPYVTKAQVLLLPSDKRQADIHAIYEQSAELSGMRSISLSTFSRLWKELCLNIVLAWPQTDLCHVCQTFVSKLSAVGNIDDGAKKCLLQEYELYLECAKRERDFYRDIFKSTSSRQG</sequence>
<comment type="caution">
    <text evidence="1">The sequence shown here is derived from an EMBL/GenBank/DDBJ whole genome shotgun (WGS) entry which is preliminary data.</text>
</comment>
<keyword evidence="2" id="KW-1185">Reference proteome</keyword>
<evidence type="ECO:0000313" key="2">
    <source>
        <dbReference type="Proteomes" id="UP000828390"/>
    </source>
</evidence>
<organism evidence="1 2">
    <name type="scientific">Dreissena polymorpha</name>
    <name type="common">Zebra mussel</name>
    <name type="synonym">Mytilus polymorpha</name>
    <dbReference type="NCBI Taxonomy" id="45954"/>
    <lineage>
        <taxon>Eukaryota</taxon>
        <taxon>Metazoa</taxon>
        <taxon>Spiralia</taxon>
        <taxon>Lophotrochozoa</taxon>
        <taxon>Mollusca</taxon>
        <taxon>Bivalvia</taxon>
        <taxon>Autobranchia</taxon>
        <taxon>Heteroconchia</taxon>
        <taxon>Euheterodonta</taxon>
        <taxon>Imparidentia</taxon>
        <taxon>Neoheterodontei</taxon>
        <taxon>Myida</taxon>
        <taxon>Dreissenoidea</taxon>
        <taxon>Dreissenidae</taxon>
        <taxon>Dreissena</taxon>
    </lineage>
</organism>
<name>A0A9D4J5S4_DREPO</name>
<dbReference type="AlphaFoldDB" id="A0A9D4J5S4"/>
<protein>
    <submittedName>
        <fullName evidence="1">Uncharacterized protein</fullName>
    </submittedName>
</protein>
<evidence type="ECO:0000313" key="1">
    <source>
        <dbReference type="EMBL" id="KAH3796342.1"/>
    </source>
</evidence>
<reference evidence="1" key="1">
    <citation type="journal article" date="2019" name="bioRxiv">
        <title>The Genome of the Zebra Mussel, Dreissena polymorpha: A Resource for Invasive Species Research.</title>
        <authorList>
            <person name="McCartney M.A."/>
            <person name="Auch B."/>
            <person name="Kono T."/>
            <person name="Mallez S."/>
            <person name="Zhang Y."/>
            <person name="Obille A."/>
            <person name="Becker A."/>
            <person name="Abrahante J.E."/>
            <person name="Garbe J."/>
            <person name="Badalamenti J.P."/>
            <person name="Herman A."/>
            <person name="Mangelson H."/>
            <person name="Liachko I."/>
            <person name="Sullivan S."/>
            <person name="Sone E.D."/>
            <person name="Koren S."/>
            <person name="Silverstein K.A.T."/>
            <person name="Beckman K.B."/>
            <person name="Gohl D.M."/>
        </authorList>
    </citation>
    <scope>NUCLEOTIDE SEQUENCE</scope>
    <source>
        <strain evidence="1">Duluth1</strain>
        <tissue evidence="1">Whole animal</tissue>
    </source>
</reference>
<accession>A0A9D4J5S4</accession>
<dbReference type="Proteomes" id="UP000828390">
    <property type="component" value="Unassembled WGS sequence"/>
</dbReference>